<proteinExistence type="predicted"/>
<dbReference type="PROSITE" id="PS50113">
    <property type="entry name" value="PAC"/>
    <property type="match status" value="3"/>
</dbReference>
<dbReference type="Gene3D" id="3.60.40.10">
    <property type="entry name" value="PPM-type phosphatase domain"/>
    <property type="match status" value="1"/>
</dbReference>
<organism evidence="3 4">
    <name type="scientific">Sporomusa malonica</name>
    <dbReference type="NCBI Taxonomy" id="112901"/>
    <lineage>
        <taxon>Bacteria</taxon>
        <taxon>Bacillati</taxon>
        <taxon>Bacillota</taxon>
        <taxon>Negativicutes</taxon>
        <taxon>Selenomonadales</taxon>
        <taxon>Sporomusaceae</taxon>
        <taxon>Sporomusa</taxon>
    </lineage>
</organism>
<dbReference type="InterPro" id="IPR013656">
    <property type="entry name" value="PAS_4"/>
</dbReference>
<dbReference type="InterPro" id="IPR052155">
    <property type="entry name" value="Biofilm_reg_signaling"/>
</dbReference>
<dbReference type="Gene3D" id="3.30.450.20">
    <property type="entry name" value="PAS domain"/>
    <property type="match status" value="4"/>
</dbReference>
<dbReference type="SUPFAM" id="SSF55874">
    <property type="entry name" value="ATPase domain of HSP90 chaperone/DNA topoisomerase II/histidine kinase"/>
    <property type="match status" value="1"/>
</dbReference>
<dbReference type="SUPFAM" id="SSF55785">
    <property type="entry name" value="PYP-like sensor domain (PAS domain)"/>
    <property type="match status" value="4"/>
</dbReference>
<dbReference type="OrthoDB" id="9767435at2"/>
<dbReference type="PANTHER" id="PTHR44757">
    <property type="entry name" value="DIGUANYLATE CYCLASE DGCP"/>
    <property type="match status" value="1"/>
</dbReference>
<dbReference type="InterPro" id="IPR001932">
    <property type="entry name" value="PPM-type_phosphatase-like_dom"/>
</dbReference>
<dbReference type="InterPro" id="IPR036890">
    <property type="entry name" value="HATPase_C_sf"/>
</dbReference>
<dbReference type="InterPro" id="IPR001610">
    <property type="entry name" value="PAC"/>
</dbReference>
<dbReference type="AlphaFoldDB" id="A0A1W2ER72"/>
<feature type="domain" description="PAC" evidence="2">
    <location>
        <begin position="206"/>
        <end position="258"/>
    </location>
</feature>
<feature type="domain" description="PAS" evidence="1">
    <location>
        <begin position="382"/>
        <end position="454"/>
    </location>
</feature>
<dbReference type="SMART" id="SM00091">
    <property type="entry name" value="PAS"/>
    <property type="match status" value="4"/>
</dbReference>
<reference evidence="3 4" key="1">
    <citation type="submission" date="2017-04" db="EMBL/GenBank/DDBJ databases">
        <authorList>
            <person name="Afonso C.L."/>
            <person name="Miller P.J."/>
            <person name="Scott M.A."/>
            <person name="Spackman E."/>
            <person name="Goraichik I."/>
            <person name="Dimitrov K.M."/>
            <person name="Suarez D.L."/>
            <person name="Swayne D.E."/>
        </authorList>
    </citation>
    <scope>NUCLEOTIDE SEQUENCE [LARGE SCALE GENOMIC DNA]</scope>
    <source>
        <strain evidence="3 4">DSM 5090</strain>
    </source>
</reference>
<dbReference type="CDD" id="cd16936">
    <property type="entry name" value="HATPase_RsbW-like"/>
    <property type="match status" value="1"/>
</dbReference>
<evidence type="ECO:0000259" key="1">
    <source>
        <dbReference type="PROSITE" id="PS50112"/>
    </source>
</evidence>
<dbReference type="CDD" id="cd00130">
    <property type="entry name" value="PAS"/>
    <property type="match status" value="3"/>
</dbReference>
<dbReference type="Pfam" id="PF07228">
    <property type="entry name" value="SpoIIE"/>
    <property type="match status" value="1"/>
</dbReference>
<dbReference type="NCBIfam" id="TIGR00229">
    <property type="entry name" value="sensory_box"/>
    <property type="match status" value="4"/>
</dbReference>
<dbReference type="Gene3D" id="3.30.565.10">
    <property type="entry name" value="Histidine kinase-like ATPase, C-terminal domain"/>
    <property type="match status" value="1"/>
</dbReference>
<dbReference type="InterPro" id="IPR013655">
    <property type="entry name" value="PAS_fold_3"/>
</dbReference>
<dbReference type="PROSITE" id="PS50112">
    <property type="entry name" value="PAS"/>
    <property type="match status" value="2"/>
</dbReference>
<sequence>MVAMNSLEQVQLIFDTMPSMAWMKDQDGVYLVINKRFEEFGIKKGINIVGKTDFGIFPEHLAHQFREIEETVMQSKQPQSADWLYESETGNLWHDTYIAPVVGEDGKVNGTIGFARRISRRKQLELELNRQKEFLKTMIDTIPDFIFYKDINSVLLGCNKACLERLYGVTEEEAIGKKISSIVKDHDFATSCLQHDREVLATGNMVKHEEKMALVDRSILEFETVKTPFFDSEGKVAGLIGVSRDITTRKRMERQLKESQERYAAIVNNAPEIVIIHRNGIIRFINDVGVKAIGYDRDAIVGSHINCYLTKASSVCVAEAMSNICKGEAAEAHDIEFINKSGEVKNGIVKAARISLGGEQANLMVLIDVTEKKRIEAKLWESEERFRQVAQNINEVLMIRDDEKILYVSPAYERISGHSLQSILDNPLLMFEIVHPDDRDRMQTAFIQGGQQMDESSNAEFRFFRSDGAIRWIWMQSYPIAVSVGTGKQKAITLVDITDRKHMEEQLRQRDEQNQREFTLAARVQQDALPDPYSGAKVRVSPIFLPYHTVSGDLINYRWFKQQNKLRGYIVDVSGHGMATALQTATVKMLLDQRLLGEKTINEDDFQHINQRMMQYLYEESFAGLMYFEFDFSSFMLTVITGGIHFFLEDKPGECNLVPVFSGYLGMFDKAEVQTMTKPFKPGEIYCMMSDGASDLIEMFGVSKQNRFSRYLEWFDQLAQRPERSDDFSVVCIEIIEKNTEIRICDIQKPDETEKAQELIATFLERNAPNGAGLLEVAVNEAVNNGLRAGGRVDVKMKRTGSRIIARIKDTGPGFSVKRMSALLDKDIENELDQLGLSEGGRGIMMMKMFCDQVLYNTKGNEVLLIKKIF</sequence>
<feature type="domain" description="PAC" evidence="2">
    <location>
        <begin position="457"/>
        <end position="509"/>
    </location>
</feature>
<dbReference type="InterPro" id="IPR000700">
    <property type="entry name" value="PAS-assoc_C"/>
</dbReference>
<name>A0A1W2ER72_9FIRM</name>
<feature type="domain" description="PAS" evidence="1">
    <location>
        <begin position="131"/>
        <end position="187"/>
    </location>
</feature>
<dbReference type="STRING" id="112901.SAMN04488500_12836"/>
<evidence type="ECO:0000259" key="2">
    <source>
        <dbReference type="PROSITE" id="PS50113"/>
    </source>
</evidence>
<dbReference type="InterPro" id="IPR003594">
    <property type="entry name" value="HATPase_dom"/>
</dbReference>
<evidence type="ECO:0000313" key="3">
    <source>
        <dbReference type="EMBL" id="SMD12220.1"/>
    </source>
</evidence>
<dbReference type="InterPro" id="IPR035965">
    <property type="entry name" value="PAS-like_dom_sf"/>
</dbReference>
<dbReference type="Proteomes" id="UP000192738">
    <property type="component" value="Unassembled WGS sequence"/>
</dbReference>
<dbReference type="Pfam" id="PF13426">
    <property type="entry name" value="PAS_9"/>
    <property type="match status" value="1"/>
</dbReference>
<feature type="domain" description="PAC" evidence="2">
    <location>
        <begin position="66"/>
        <end position="130"/>
    </location>
</feature>
<gene>
    <name evidence="3" type="ORF">SAMN04488500_12836</name>
</gene>
<dbReference type="SMART" id="SM00086">
    <property type="entry name" value="PAC"/>
    <property type="match status" value="4"/>
</dbReference>
<keyword evidence="4" id="KW-1185">Reference proteome</keyword>
<dbReference type="InterPro" id="IPR000014">
    <property type="entry name" value="PAS"/>
</dbReference>
<accession>A0A1W2ER72</accession>
<dbReference type="EMBL" id="FWXI01000028">
    <property type="protein sequence ID" value="SMD12220.1"/>
    <property type="molecule type" value="Genomic_DNA"/>
</dbReference>
<evidence type="ECO:0000313" key="4">
    <source>
        <dbReference type="Proteomes" id="UP000192738"/>
    </source>
</evidence>
<dbReference type="Pfam" id="PF08447">
    <property type="entry name" value="PAS_3"/>
    <property type="match status" value="1"/>
</dbReference>
<dbReference type="Pfam" id="PF13581">
    <property type="entry name" value="HATPase_c_2"/>
    <property type="match status" value="1"/>
</dbReference>
<dbReference type="PANTHER" id="PTHR44757:SF2">
    <property type="entry name" value="BIOFILM ARCHITECTURE MAINTENANCE PROTEIN MBAA"/>
    <property type="match status" value="1"/>
</dbReference>
<dbReference type="InterPro" id="IPR036457">
    <property type="entry name" value="PPM-type-like_dom_sf"/>
</dbReference>
<dbReference type="RefSeq" id="WP_084578128.1">
    <property type="nucleotide sequence ID" value="NZ_CP155572.1"/>
</dbReference>
<protein>
    <submittedName>
        <fullName evidence="3">PAS domain S-box-containing protein</fullName>
    </submittedName>
</protein>
<dbReference type="Pfam" id="PF08448">
    <property type="entry name" value="PAS_4"/>
    <property type="match status" value="2"/>
</dbReference>